<dbReference type="Proteomes" id="UP001287983">
    <property type="component" value="Unassembled WGS sequence"/>
</dbReference>
<evidence type="ECO:0000313" key="3">
    <source>
        <dbReference type="EMBL" id="MDW2916479.1"/>
    </source>
</evidence>
<dbReference type="RefSeq" id="WP_318046991.1">
    <property type="nucleotide sequence ID" value="NZ_JAWPFQ010000015.1"/>
</dbReference>
<dbReference type="GO" id="GO:0009307">
    <property type="term" value="P:DNA restriction-modification system"/>
    <property type="evidence" value="ECO:0007669"/>
    <property type="project" value="UniProtKB-KW"/>
</dbReference>
<dbReference type="Gene3D" id="1.10.287.1120">
    <property type="entry name" value="Bipartite methylase S protein"/>
    <property type="match status" value="1"/>
</dbReference>
<dbReference type="Gene3D" id="3.90.220.20">
    <property type="entry name" value="DNA methylase specificity domains"/>
    <property type="match status" value="1"/>
</dbReference>
<dbReference type="EMBL" id="JAWPFQ010000015">
    <property type="protein sequence ID" value="MDW2916479.1"/>
    <property type="molecule type" value="Genomic_DNA"/>
</dbReference>
<dbReference type="InterPro" id="IPR044946">
    <property type="entry name" value="Restrct_endonuc_typeI_TRD_sf"/>
</dbReference>
<evidence type="ECO:0000256" key="2">
    <source>
        <dbReference type="ARBA" id="ARBA00023125"/>
    </source>
</evidence>
<protein>
    <submittedName>
        <fullName evidence="3">Uncharacterized protein</fullName>
    </submittedName>
</protein>
<dbReference type="AlphaFoldDB" id="A0AAP5Y343"/>
<keyword evidence="2" id="KW-0238">DNA-binding</keyword>
<reference evidence="3" key="1">
    <citation type="submission" date="2023-10" db="EMBL/GenBank/DDBJ databases">
        <title>Genome sequences of Myoplasma ovipneumoniae isolated from sheep.</title>
        <authorList>
            <person name="Spergser J."/>
        </authorList>
    </citation>
    <scope>NUCLEOTIDE SEQUENCE</scope>
    <source>
        <strain evidence="3">5474_3</strain>
    </source>
</reference>
<dbReference type="SUPFAM" id="SSF116734">
    <property type="entry name" value="DNA methylase specificity domain"/>
    <property type="match status" value="1"/>
</dbReference>
<dbReference type="GO" id="GO:0003677">
    <property type="term" value="F:DNA binding"/>
    <property type="evidence" value="ECO:0007669"/>
    <property type="project" value="UniProtKB-KW"/>
</dbReference>
<organism evidence="3 4">
    <name type="scientific">Mesomycoplasma ovipneumoniae</name>
    <dbReference type="NCBI Taxonomy" id="29562"/>
    <lineage>
        <taxon>Bacteria</taxon>
        <taxon>Bacillati</taxon>
        <taxon>Mycoplasmatota</taxon>
        <taxon>Mycoplasmoidales</taxon>
        <taxon>Metamycoplasmataceae</taxon>
        <taxon>Mesomycoplasma</taxon>
    </lineage>
</organism>
<gene>
    <name evidence="3" type="ORF">R7W55_02460</name>
</gene>
<evidence type="ECO:0000313" key="4">
    <source>
        <dbReference type="Proteomes" id="UP001287983"/>
    </source>
</evidence>
<accession>A0AAP5Y343</accession>
<proteinExistence type="predicted"/>
<name>A0AAP5Y343_9BACT</name>
<evidence type="ECO:0000256" key="1">
    <source>
        <dbReference type="ARBA" id="ARBA00022747"/>
    </source>
</evidence>
<sequence>MPKKLKKSLKPKLGQKSQHLSVNFFYHGLSVRHIFRLNEIEKYFIKVADTVEQEKIAKLFETFDSLIVAYEQKAEYFKNLKTSFITKMFIY</sequence>
<keyword evidence="1" id="KW-0680">Restriction system</keyword>
<comment type="caution">
    <text evidence="3">The sequence shown here is derived from an EMBL/GenBank/DDBJ whole genome shotgun (WGS) entry which is preliminary data.</text>
</comment>